<dbReference type="InterPro" id="IPR016024">
    <property type="entry name" value="ARM-type_fold"/>
</dbReference>
<dbReference type="InterPro" id="IPR051245">
    <property type="entry name" value="eIF5-mimic_regulator"/>
</dbReference>
<dbReference type="SUPFAM" id="SSF48371">
    <property type="entry name" value="ARM repeat"/>
    <property type="match status" value="1"/>
</dbReference>
<dbReference type="PANTHER" id="PTHR14208">
    <property type="entry name" value="BASIC LEUCINE ZIPPER AND W2 DOMAIN-CONTAINING PROTEIN"/>
    <property type="match status" value="1"/>
</dbReference>
<accession>A0AA35UNH1</accession>
<dbReference type="GO" id="GO:0016020">
    <property type="term" value="C:membrane"/>
    <property type="evidence" value="ECO:0007669"/>
    <property type="project" value="TreeGrafter"/>
</dbReference>
<evidence type="ECO:0000259" key="1">
    <source>
        <dbReference type="Pfam" id="PF02020"/>
    </source>
</evidence>
<sequence length="173" mass="19849">MGDIRNKKERTGVGRYILGCTRKKQFYGKAFGSDTIIANWRTIWLIEFFTSGKRSAEAFFDDFTKAGMGALVEYNDKIFECLGKNQQQNAILALRQVKTWAKLLPEIVRSLYDQDVLAEDTILHWFCKGNNPKGRSFNAGLQRDITIFINQVNFYLHTISFTQILTVSSTVNM</sequence>
<protein>
    <recommendedName>
        <fullName evidence="1">W2 domain-containing protein</fullName>
    </recommendedName>
</protein>
<gene>
    <name evidence="2" type="ORF">LSALG_LOCUS1515</name>
</gene>
<reference evidence="2" key="1">
    <citation type="submission" date="2023-04" db="EMBL/GenBank/DDBJ databases">
        <authorList>
            <person name="Vijverberg K."/>
            <person name="Xiong W."/>
            <person name="Schranz E."/>
        </authorList>
    </citation>
    <scope>NUCLEOTIDE SEQUENCE</scope>
</reference>
<organism evidence="2 3">
    <name type="scientific">Lactuca saligna</name>
    <name type="common">Willowleaf lettuce</name>
    <dbReference type="NCBI Taxonomy" id="75948"/>
    <lineage>
        <taxon>Eukaryota</taxon>
        <taxon>Viridiplantae</taxon>
        <taxon>Streptophyta</taxon>
        <taxon>Embryophyta</taxon>
        <taxon>Tracheophyta</taxon>
        <taxon>Spermatophyta</taxon>
        <taxon>Magnoliopsida</taxon>
        <taxon>eudicotyledons</taxon>
        <taxon>Gunneridae</taxon>
        <taxon>Pentapetalae</taxon>
        <taxon>asterids</taxon>
        <taxon>campanulids</taxon>
        <taxon>Asterales</taxon>
        <taxon>Asteraceae</taxon>
        <taxon>Cichorioideae</taxon>
        <taxon>Cichorieae</taxon>
        <taxon>Lactucinae</taxon>
        <taxon>Lactuca</taxon>
    </lineage>
</organism>
<keyword evidence="3" id="KW-1185">Reference proteome</keyword>
<name>A0AA35UNH1_LACSI</name>
<dbReference type="GO" id="GO:0005737">
    <property type="term" value="C:cytoplasm"/>
    <property type="evidence" value="ECO:0007669"/>
    <property type="project" value="TreeGrafter"/>
</dbReference>
<dbReference type="EMBL" id="OX465086">
    <property type="protein sequence ID" value="CAI9260689.1"/>
    <property type="molecule type" value="Genomic_DNA"/>
</dbReference>
<dbReference type="PANTHER" id="PTHR14208:SF2">
    <property type="entry name" value="PROTEIN KRASAVIETZ"/>
    <property type="match status" value="1"/>
</dbReference>
<dbReference type="InterPro" id="IPR003307">
    <property type="entry name" value="W2_domain"/>
</dbReference>
<evidence type="ECO:0000313" key="2">
    <source>
        <dbReference type="EMBL" id="CAI9260689.1"/>
    </source>
</evidence>
<dbReference type="Proteomes" id="UP001177003">
    <property type="component" value="Chromosome 0"/>
</dbReference>
<proteinExistence type="predicted"/>
<dbReference type="AlphaFoldDB" id="A0AA35UNH1"/>
<dbReference type="Gene3D" id="1.25.40.180">
    <property type="match status" value="1"/>
</dbReference>
<feature type="domain" description="W2" evidence="1">
    <location>
        <begin position="91"/>
        <end position="143"/>
    </location>
</feature>
<evidence type="ECO:0000313" key="3">
    <source>
        <dbReference type="Proteomes" id="UP001177003"/>
    </source>
</evidence>
<dbReference type="Pfam" id="PF02020">
    <property type="entry name" value="W2"/>
    <property type="match status" value="1"/>
</dbReference>